<dbReference type="Proteomes" id="UP000325211">
    <property type="component" value="Chromosome"/>
</dbReference>
<sequence>MRRAALLCAFGTLVAALYLCARAGGGEGLPGVHPVGPGSGPGPAVAHSALPHAPDRTVPLGYPAYVCPYDLPRCSPFSHVTPGVLPVPPPAVTAPRAEPPAARVAASAGAVRPPQPAARPPDLHVLQVLRT</sequence>
<feature type="compositionally biased region" description="Low complexity" evidence="1">
    <location>
        <begin position="94"/>
        <end position="112"/>
    </location>
</feature>
<evidence type="ECO:0000256" key="1">
    <source>
        <dbReference type="SAM" id="MobiDB-lite"/>
    </source>
</evidence>
<organism evidence="3 4">
    <name type="scientific">Streptomyces venezuelae</name>
    <dbReference type="NCBI Taxonomy" id="54571"/>
    <lineage>
        <taxon>Bacteria</taxon>
        <taxon>Bacillati</taxon>
        <taxon>Actinomycetota</taxon>
        <taxon>Actinomycetes</taxon>
        <taxon>Kitasatosporales</taxon>
        <taxon>Streptomycetaceae</taxon>
        <taxon>Streptomyces</taxon>
    </lineage>
</organism>
<evidence type="ECO:0000313" key="3">
    <source>
        <dbReference type="EMBL" id="QES50407.1"/>
    </source>
</evidence>
<gene>
    <name evidence="3" type="ORF">DEJ50_23880</name>
</gene>
<reference evidence="3 4" key="1">
    <citation type="submission" date="2018-05" db="EMBL/GenBank/DDBJ databases">
        <title>Streptomyces venezuelae.</title>
        <authorList>
            <person name="Kim W."/>
            <person name="Lee N."/>
            <person name="Cho B.-K."/>
        </authorList>
    </citation>
    <scope>NUCLEOTIDE SEQUENCE [LARGE SCALE GENOMIC DNA]</scope>
    <source>
        <strain evidence="3 4">ATCC 21782</strain>
    </source>
</reference>
<dbReference type="EMBL" id="CP029190">
    <property type="protein sequence ID" value="QES50407.1"/>
    <property type="molecule type" value="Genomic_DNA"/>
</dbReference>
<name>A0A5P2D870_STRVZ</name>
<evidence type="ECO:0000256" key="2">
    <source>
        <dbReference type="SAM" id="SignalP"/>
    </source>
</evidence>
<proteinExistence type="predicted"/>
<protein>
    <submittedName>
        <fullName evidence="3">Uncharacterized protein</fullName>
    </submittedName>
</protein>
<dbReference type="AlphaFoldDB" id="A0A5P2D870"/>
<feature type="region of interest" description="Disordered" evidence="1">
    <location>
        <begin position="94"/>
        <end position="121"/>
    </location>
</feature>
<evidence type="ECO:0000313" key="4">
    <source>
        <dbReference type="Proteomes" id="UP000325211"/>
    </source>
</evidence>
<accession>A0A5P2D870</accession>
<feature type="chain" id="PRO_5039143790" evidence="2">
    <location>
        <begin position="24"/>
        <end position="131"/>
    </location>
</feature>
<keyword evidence="2" id="KW-0732">Signal</keyword>
<feature type="signal peptide" evidence="2">
    <location>
        <begin position="1"/>
        <end position="23"/>
    </location>
</feature>